<keyword evidence="1" id="KW-0812">Transmembrane</keyword>
<evidence type="ECO:0008006" key="4">
    <source>
        <dbReference type="Google" id="ProtNLM"/>
    </source>
</evidence>
<evidence type="ECO:0000256" key="1">
    <source>
        <dbReference type="SAM" id="Phobius"/>
    </source>
</evidence>
<sequence length="818" mass="91790">MSDQKQKINLTDLKKDLVEDLDQFLLGNDFSTEVVKEEKKKALAELDKLIKQDLSYSQILHTIKNDLKTKVEEKIEAKETSPTIHRLEFKNDYRGSTHVLDLKKALEEKTKPPKKSRFTKYKNSFENWSRELKNRQVDRVVEEVTEKEQNFRPAPKLNFNLALGKAMIFALILAVILFPIRAVVLFGQINADKGKIFDFGQEGLLSLKSGVISASENSYQAAQVDFENALDNFSQAQGVLDEYQKWMLNAAGLMPVVGKPISLSRNMLSVATNISEAATVLNQTLQNNGDPTEYIVLINGQIEETLPYLEAANRDLQDISTNLLPDNFREYFDGLKNYLPATIENLKELNSVFALSADLLGHSSEKRYVVLFQNNNEIRATGGFIGSFALFDVYHGKIVNLEIPTGGLYDLEAGQKVALKAPQALSLINSEFNIWDANWWYDFPTSAKKIIWFYQQAGATSLDGVIAINANVLSELLAVLGPVTLEEYGVTITADNIFSVLQEEVELNYDKESNQPKAIIADLVPIVLEKLLANGDKQKEIVKVFAQTLAAKDIQIYSEDESTQKALVDFGWAGQALNYNKDYLAVVATNIAGGKTDNNIYQTIDHQAQISPSGEIINTIKITRAYKSDDEALFAGIYGGNASYLRIYAPLGSEFIEAIGFDKIPDNYFAGNDNAQIDKDLAQEEIKMIDNASATEIFTSLDRTVFANWMTLTPGQTKTVLIKYKLPFKLDFGDPLVNSWQERLFKRDVNLNNYSLVIQAQSGFKNNLFNSSVIFPDNVKLVFNNAIDKDSVNVTDNLFTYTKELSHDQYFGFILANK</sequence>
<comment type="caution">
    <text evidence="2">The sequence shown here is derived from an EMBL/GenBank/DDBJ whole genome shotgun (WGS) entry which is preliminary data.</text>
</comment>
<organism evidence="2 3">
    <name type="scientific">Candidatus Komeilibacteria bacterium RIFOXYC1_FULL_37_11</name>
    <dbReference type="NCBI Taxonomy" id="1798555"/>
    <lineage>
        <taxon>Bacteria</taxon>
        <taxon>Candidatus Komeiliibacteriota</taxon>
    </lineage>
</organism>
<gene>
    <name evidence="2" type="ORF">A2406_01965</name>
</gene>
<dbReference type="EMBL" id="MHKQ01000010">
    <property type="protein sequence ID" value="OGY94243.1"/>
    <property type="molecule type" value="Genomic_DNA"/>
</dbReference>
<evidence type="ECO:0000313" key="2">
    <source>
        <dbReference type="EMBL" id="OGY94243.1"/>
    </source>
</evidence>
<protein>
    <recommendedName>
        <fullName evidence="4">DUF4012 domain-containing protein</fullName>
    </recommendedName>
</protein>
<dbReference type="Proteomes" id="UP000177626">
    <property type="component" value="Unassembled WGS sequence"/>
</dbReference>
<dbReference type="Pfam" id="PF13196">
    <property type="entry name" value="DUF4012"/>
    <property type="match status" value="1"/>
</dbReference>
<proteinExistence type="predicted"/>
<evidence type="ECO:0000313" key="3">
    <source>
        <dbReference type="Proteomes" id="UP000177626"/>
    </source>
</evidence>
<dbReference type="InterPro" id="IPR025101">
    <property type="entry name" value="DUF4012"/>
</dbReference>
<name>A0A1G2BYL1_9BACT</name>
<reference evidence="2 3" key="1">
    <citation type="journal article" date="2016" name="Nat. Commun.">
        <title>Thousands of microbial genomes shed light on interconnected biogeochemical processes in an aquifer system.</title>
        <authorList>
            <person name="Anantharaman K."/>
            <person name="Brown C.T."/>
            <person name="Hug L.A."/>
            <person name="Sharon I."/>
            <person name="Castelle C.J."/>
            <person name="Probst A.J."/>
            <person name="Thomas B.C."/>
            <person name="Singh A."/>
            <person name="Wilkins M.J."/>
            <person name="Karaoz U."/>
            <person name="Brodie E.L."/>
            <person name="Williams K.H."/>
            <person name="Hubbard S.S."/>
            <person name="Banfield J.F."/>
        </authorList>
    </citation>
    <scope>NUCLEOTIDE SEQUENCE [LARGE SCALE GENOMIC DNA]</scope>
</reference>
<accession>A0A1G2BYL1</accession>
<keyword evidence="1" id="KW-1133">Transmembrane helix</keyword>
<keyword evidence="1" id="KW-0472">Membrane</keyword>
<feature type="transmembrane region" description="Helical" evidence="1">
    <location>
        <begin position="166"/>
        <end position="187"/>
    </location>
</feature>
<dbReference type="AlphaFoldDB" id="A0A1G2BYL1"/>